<feature type="region of interest" description="Disordered" evidence="1">
    <location>
        <begin position="75"/>
        <end position="94"/>
    </location>
</feature>
<dbReference type="RefSeq" id="XP_062728188.1">
    <property type="nucleotide sequence ID" value="XM_062882180.1"/>
</dbReference>
<feature type="signal peptide" evidence="2">
    <location>
        <begin position="1"/>
        <end position="19"/>
    </location>
</feature>
<feature type="domain" description="SET" evidence="3">
    <location>
        <begin position="164"/>
        <end position="320"/>
    </location>
</feature>
<dbReference type="Proteomes" id="UP001322138">
    <property type="component" value="Unassembled WGS sequence"/>
</dbReference>
<keyword evidence="5" id="KW-1185">Reference proteome</keyword>
<proteinExistence type="predicted"/>
<dbReference type="SMART" id="SM00317">
    <property type="entry name" value="SET"/>
    <property type="match status" value="1"/>
</dbReference>
<comment type="caution">
    <text evidence="4">The sequence shown here is derived from an EMBL/GenBank/DDBJ whole genome shotgun (WGS) entry which is preliminary data.</text>
</comment>
<protein>
    <recommendedName>
        <fullName evidence="3">SET domain-containing protein</fullName>
    </recommendedName>
</protein>
<dbReference type="SUPFAM" id="SSF82199">
    <property type="entry name" value="SET domain"/>
    <property type="match status" value="1"/>
</dbReference>
<organism evidence="4 5">
    <name type="scientific">Podospora bellae-mahoneyi</name>
    <dbReference type="NCBI Taxonomy" id="2093777"/>
    <lineage>
        <taxon>Eukaryota</taxon>
        <taxon>Fungi</taxon>
        <taxon>Dikarya</taxon>
        <taxon>Ascomycota</taxon>
        <taxon>Pezizomycotina</taxon>
        <taxon>Sordariomycetes</taxon>
        <taxon>Sordariomycetidae</taxon>
        <taxon>Sordariales</taxon>
        <taxon>Podosporaceae</taxon>
        <taxon>Podospora</taxon>
    </lineage>
</organism>
<dbReference type="CDD" id="cd20071">
    <property type="entry name" value="SET_SMYD"/>
    <property type="match status" value="1"/>
</dbReference>
<dbReference type="Pfam" id="PF00856">
    <property type="entry name" value="SET"/>
    <property type="match status" value="1"/>
</dbReference>
<dbReference type="PANTHER" id="PTHR47332:SF6">
    <property type="entry name" value="SET DOMAIN-CONTAINING PROTEIN"/>
    <property type="match status" value="1"/>
</dbReference>
<sequence>MRLLHRLSELSVLTSLVLAHEGHNYDHHHHPDHSHDHEDLGAVKICGDGGSLTGGCQDGLGSMGAADEKEFLWKENDTAQKPVTSTDDDSKPKGYPWTHTTPCFTSPQPDTSICVFTDNNFANGRGASFITTPRRAEYLATTPAFVDQDLVKNINQDLHRTAPSKYEKHQIPGKGMGLIAKVHIHRGDLIMANTPSLMIDYRAFEDLPKEEYRQLQAAAVDQLPDLHREHIMALSTHDGIERTHIERIDKICSTNAFDIDPDSDDETQDHGFYVVFPEIARMNHDCRPNADYYFDHETLTQYIHAIRDISPGEELTLSYINPIMKKRARNKKLNRIWGFQCACPLCTKEQAQVEASDVRIHQIKELVGEFSDWSSDSRATPQLAELVLSLYEQEKLWGSMYEAYTWLALEYNAVGEPWTAVKWANRAVEWGIPVVGPKDGDMEQMRRLIKDPWAHWSWLKRVKVRGGWGKGSEREGDGDDDEE</sequence>
<dbReference type="InterPro" id="IPR053185">
    <property type="entry name" value="SET_domain_protein"/>
</dbReference>
<dbReference type="Gene3D" id="2.170.270.10">
    <property type="entry name" value="SET domain"/>
    <property type="match status" value="1"/>
</dbReference>
<evidence type="ECO:0000313" key="5">
    <source>
        <dbReference type="Proteomes" id="UP001322138"/>
    </source>
</evidence>
<evidence type="ECO:0000256" key="2">
    <source>
        <dbReference type="SAM" id="SignalP"/>
    </source>
</evidence>
<keyword evidence="2" id="KW-0732">Signal</keyword>
<dbReference type="InterPro" id="IPR046341">
    <property type="entry name" value="SET_dom_sf"/>
</dbReference>
<evidence type="ECO:0000313" key="4">
    <source>
        <dbReference type="EMBL" id="KAK4639212.1"/>
    </source>
</evidence>
<gene>
    <name evidence="4" type="ORF">QC761_706210</name>
</gene>
<reference evidence="4 5" key="1">
    <citation type="journal article" date="2023" name="bioRxiv">
        <title>High-quality genome assemblies of four members of thePodospora anserinaspecies complex.</title>
        <authorList>
            <person name="Ament-Velasquez S.L."/>
            <person name="Vogan A.A."/>
            <person name="Wallerman O."/>
            <person name="Hartmann F."/>
            <person name="Gautier V."/>
            <person name="Silar P."/>
            <person name="Giraud T."/>
            <person name="Johannesson H."/>
        </authorList>
    </citation>
    <scope>NUCLEOTIDE SEQUENCE [LARGE SCALE GENOMIC DNA]</scope>
    <source>
        <strain evidence="4 5">CBS 112042</strain>
    </source>
</reference>
<dbReference type="PANTHER" id="PTHR47332">
    <property type="entry name" value="SET DOMAIN-CONTAINING PROTEIN 5"/>
    <property type="match status" value="1"/>
</dbReference>
<accession>A0ABR0F7C8</accession>
<evidence type="ECO:0000259" key="3">
    <source>
        <dbReference type="PROSITE" id="PS50280"/>
    </source>
</evidence>
<dbReference type="GeneID" id="87901662"/>
<dbReference type="InterPro" id="IPR001214">
    <property type="entry name" value="SET_dom"/>
</dbReference>
<dbReference type="EMBL" id="JAFFGZ010000009">
    <property type="protein sequence ID" value="KAK4639212.1"/>
    <property type="molecule type" value="Genomic_DNA"/>
</dbReference>
<feature type="chain" id="PRO_5046732857" description="SET domain-containing protein" evidence="2">
    <location>
        <begin position="20"/>
        <end position="483"/>
    </location>
</feature>
<name>A0ABR0F7C8_9PEZI</name>
<evidence type="ECO:0000256" key="1">
    <source>
        <dbReference type="SAM" id="MobiDB-lite"/>
    </source>
</evidence>
<dbReference type="PROSITE" id="PS50280">
    <property type="entry name" value="SET"/>
    <property type="match status" value="1"/>
</dbReference>